<reference evidence="1" key="2">
    <citation type="submission" date="2021-04" db="EMBL/GenBank/DDBJ databases">
        <authorList>
            <person name="Gilroy R."/>
        </authorList>
    </citation>
    <scope>NUCLEOTIDE SEQUENCE</scope>
    <source>
        <strain evidence="1">ChiBcec6-4105</strain>
    </source>
</reference>
<evidence type="ECO:0000313" key="2">
    <source>
        <dbReference type="Proteomes" id="UP000823892"/>
    </source>
</evidence>
<proteinExistence type="predicted"/>
<accession>A0A9D2TYX5</accession>
<evidence type="ECO:0000313" key="1">
    <source>
        <dbReference type="EMBL" id="HJD30209.1"/>
    </source>
</evidence>
<dbReference type="AlphaFoldDB" id="A0A9D2TYX5"/>
<comment type="caution">
    <text evidence="1">The sequence shown here is derived from an EMBL/GenBank/DDBJ whole genome shotgun (WGS) entry which is preliminary data.</text>
</comment>
<protein>
    <submittedName>
        <fullName evidence="1">Uncharacterized protein</fullName>
    </submittedName>
</protein>
<dbReference type="EMBL" id="DWUY01000317">
    <property type="protein sequence ID" value="HJD30209.1"/>
    <property type="molecule type" value="Genomic_DNA"/>
</dbReference>
<dbReference type="Proteomes" id="UP000823892">
    <property type="component" value="Unassembled WGS sequence"/>
</dbReference>
<name>A0A9D2TYX5_9FIRM</name>
<gene>
    <name evidence="1" type="ORF">H9914_14640</name>
</gene>
<organism evidence="1 2">
    <name type="scientific">Candidatus Blautia avicola</name>
    <dbReference type="NCBI Taxonomy" id="2838483"/>
    <lineage>
        <taxon>Bacteria</taxon>
        <taxon>Bacillati</taxon>
        <taxon>Bacillota</taxon>
        <taxon>Clostridia</taxon>
        <taxon>Lachnospirales</taxon>
        <taxon>Lachnospiraceae</taxon>
        <taxon>Blautia</taxon>
    </lineage>
</organism>
<sequence length="54" mass="6181">MIVLKYKDGEKPEKLAPKAKANMEHCANFLVSMVEKYGKAVLEEIETEEQVIKE</sequence>
<reference evidence="1" key="1">
    <citation type="journal article" date="2021" name="PeerJ">
        <title>Extensive microbial diversity within the chicken gut microbiome revealed by metagenomics and culture.</title>
        <authorList>
            <person name="Gilroy R."/>
            <person name="Ravi A."/>
            <person name="Getino M."/>
            <person name="Pursley I."/>
            <person name="Horton D.L."/>
            <person name="Alikhan N.F."/>
            <person name="Baker D."/>
            <person name="Gharbi K."/>
            <person name="Hall N."/>
            <person name="Watson M."/>
            <person name="Adriaenssens E.M."/>
            <person name="Foster-Nyarko E."/>
            <person name="Jarju S."/>
            <person name="Secka A."/>
            <person name="Antonio M."/>
            <person name="Oren A."/>
            <person name="Chaudhuri R.R."/>
            <person name="La Ragione R."/>
            <person name="Hildebrand F."/>
            <person name="Pallen M.J."/>
        </authorList>
    </citation>
    <scope>NUCLEOTIDE SEQUENCE</scope>
    <source>
        <strain evidence="1">ChiBcec6-4105</strain>
    </source>
</reference>